<feature type="region of interest" description="Disordered" evidence="1">
    <location>
        <begin position="1"/>
        <end position="102"/>
    </location>
</feature>
<dbReference type="Proteomes" id="UP000030640">
    <property type="component" value="Unassembled WGS sequence"/>
</dbReference>
<organism evidence="2 3">
    <name type="scientific">Plasmodium inui San Antonio 1</name>
    <dbReference type="NCBI Taxonomy" id="1237626"/>
    <lineage>
        <taxon>Eukaryota</taxon>
        <taxon>Sar</taxon>
        <taxon>Alveolata</taxon>
        <taxon>Apicomplexa</taxon>
        <taxon>Aconoidasida</taxon>
        <taxon>Haemosporida</taxon>
        <taxon>Plasmodiidae</taxon>
        <taxon>Plasmodium</taxon>
        <taxon>Plasmodium (Plasmodium)</taxon>
    </lineage>
</organism>
<accession>W6ZST6</accession>
<protein>
    <submittedName>
        <fullName evidence="2">Uncharacterized protein</fullName>
    </submittedName>
</protein>
<sequence>MSNLGKPGGEEKRFGEGGPRAGSRPNPQYYEGNFKGKGLRGNKGGEIKGVKSENERKKNRKNQEVRTLTLGGGPRGSTPTRPPGPRPRGDGGRGRKARQGEN</sequence>
<evidence type="ECO:0000313" key="2">
    <source>
        <dbReference type="EMBL" id="EUD63987.1"/>
    </source>
</evidence>
<keyword evidence="3" id="KW-1185">Reference proteome</keyword>
<gene>
    <name evidence="2" type="ORF">C922_05633</name>
</gene>
<feature type="compositionally biased region" description="Basic and acidic residues" evidence="1">
    <location>
        <begin position="87"/>
        <end position="102"/>
    </location>
</feature>
<evidence type="ECO:0000313" key="3">
    <source>
        <dbReference type="Proteomes" id="UP000030640"/>
    </source>
</evidence>
<feature type="compositionally biased region" description="Basic and acidic residues" evidence="1">
    <location>
        <begin position="43"/>
        <end position="64"/>
    </location>
</feature>
<dbReference type="EMBL" id="KI965576">
    <property type="protein sequence ID" value="EUD63987.1"/>
    <property type="molecule type" value="Genomic_DNA"/>
</dbReference>
<dbReference type="VEuPathDB" id="PlasmoDB:C922_05633"/>
<reference evidence="2 3" key="1">
    <citation type="submission" date="2013-02" db="EMBL/GenBank/DDBJ databases">
        <title>The Genome Sequence of Plasmodium inui San Antonio 1.</title>
        <authorList>
            <consortium name="The Broad Institute Genome Sequencing Platform"/>
            <consortium name="The Broad Institute Genome Sequencing Center for Infectious Disease"/>
            <person name="Neafsey D."/>
            <person name="Cheeseman I."/>
            <person name="Volkman S."/>
            <person name="Adams J."/>
            <person name="Walker B."/>
            <person name="Young S.K."/>
            <person name="Zeng Q."/>
            <person name="Gargeya S."/>
            <person name="Fitzgerald M."/>
            <person name="Haas B."/>
            <person name="Abouelleil A."/>
            <person name="Alvarado L."/>
            <person name="Arachchi H.M."/>
            <person name="Berlin A.M."/>
            <person name="Chapman S.B."/>
            <person name="Dewar J."/>
            <person name="Goldberg J."/>
            <person name="Griggs A."/>
            <person name="Gujja S."/>
            <person name="Hansen M."/>
            <person name="Howarth C."/>
            <person name="Imamovic A."/>
            <person name="Larimer J."/>
            <person name="McCowan C."/>
            <person name="Murphy C."/>
            <person name="Neiman D."/>
            <person name="Pearson M."/>
            <person name="Priest M."/>
            <person name="Roberts A."/>
            <person name="Saif S."/>
            <person name="Shea T."/>
            <person name="Sisk P."/>
            <person name="Sykes S."/>
            <person name="Wortman J."/>
            <person name="Nusbaum C."/>
            <person name="Birren B."/>
        </authorList>
    </citation>
    <scope>NUCLEOTIDE SEQUENCE [LARGE SCALE GENOMIC DNA]</scope>
    <source>
        <strain evidence="2 3">San Antonio 1</strain>
    </source>
</reference>
<dbReference type="RefSeq" id="XP_008819426.1">
    <property type="nucleotide sequence ID" value="XM_008821204.1"/>
</dbReference>
<name>W6ZST6_9APIC</name>
<proteinExistence type="predicted"/>
<dbReference type="GeneID" id="20040907"/>
<dbReference type="AlphaFoldDB" id="W6ZST6"/>
<evidence type="ECO:0000256" key="1">
    <source>
        <dbReference type="SAM" id="MobiDB-lite"/>
    </source>
</evidence>